<sequence length="95" mass="11056">MKASGTKERKRHWKRLPKCMLLQGVEWSPKHPTWMLRWHHVDPMLLAEKDCGFSKHDPPSELVLVKESDDFLLAPSLTSWRGEGLWTMAEACDND</sequence>
<keyword evidence="2" id="KW-1185">Reference proteome</keyword>
<accession>A0AAN9LY68</accession>
<proteinExistence type="predicted"/>
<name>A0AAN9LY68_PHACN</name>
<organism evidence="1 2">
    <name type="scientific">Phaseolus coccineus</name>
    <name type="common">Scarlet runner bean</name>
    <name type="synonym">Phaseolus multiflorus</name>
    <dbReference type="NCBI Taxonomy" id="3886"/>
    <lineage>
        <taxon>Eukaryota</taxon>
        <taxon>Viridiplantae</taxon>
        <taxon>Streptophyta</taxon>
        <taxon>Embryophyta</taxon>
        <taxon>Tracheophyta</taxon>
        <taxon>Spermatophyta</taxon>
        <taxon>Magnoliopsida</taxon>
        <taxon>eudicotyledons</taxon>
        <taxon>Gunneridae</taxon>
        <taxon>Pentapetalae</taxon>
        <taxon>rosids</taxon>
        <taxon>fabids</taxon>
        <taxon>Fabales</taxon>
        <taxon>Fabaceae</taxon>
        <taxon>Papilionoideae</taxon>
        <taxon>50 kb inversion clade</taxon>
        <taxon>NPAAA clade</taxon>
        <taxon>indigoferoid/millettioid clade</taxon>
        <taxon>Phaseoleae</taxon>
        <taxon>Phaseolus</taxon>
    </lineage>
</organism>
<reference evidence="1 2" key="1">
    <citation type="submission" date="2024-01" db="EMBL/GenBank/DDBJ databases">
        <title>The genomes of 5 underutilized Papilionoideae crops provide insights into root nodulation and disease resistanc.</title>
        <authorList>
            <person name="Jiang F."/>
        </authorList>
    </citation>
    <scope>NUCLEOTIDE SEQUENCE [LARGE SCALE GENOMIC DNA]</scope>
    <source>
        <strain evidence="1">JINMINGXINNONG_FW02</strain>
        <tissue evidence="1">Leaves</tissue>
    </source>
</reference>
<dbReference type="AlphaFoldDB" id="A0AAN9LY68"/>
<evidence type="ECO:0000313" key="1">
    <source>
        <dbReference type="EMBL" id="KAK7342669.1"/>
    </source>
</evidence>
<gene>
    <name evidence="1" type="ORF">VNO80_25625</name>
</gene>
<evidence type="ECO:0000313" key="2">
    <source>
        <dbReference type="Proteomes" id="UP001374584"/>
    </source>
</evidence>
<comment type="caution">
    <text evidence="1">The sequence shown here is derived from an EMBL/GenBank/DDBJ whole genome shotgun (WGS) entry which is preliminary data.</text>
</comment>
<protein>
    <submittedName>
        <fullName evidence="1">Uncharacterized protein</fullName>
    </submittedName>
</protein>
<dbReference type="EMBL" id="JAYMYR010000009">
    <property type="protein sequence ID" value="KAK7342669.1"/>
    <property type="molecule type" value="Genomic_DNA"/>
</dbReference>
<dbReference type="Proteomes" id="UP001374584">
    <property type="component" value="Unassembled WGS sequence"/>
</dbReference>